<dbReference type="EMBL" id="KL142496">
    <property type="protein sequence ID" value="KDR65152.1"/>
    <property type="molecule type" value="Genomic_DNA"/>
</dbReference>
<gene>
    <name evidence="2" type="ORF">GALMADRAFT_82202</name>
</gene>
<dbReference type="InterPro" id="IPR058913">
    <property type="entry name" value="Integrase_dom_put"/>
</dbReference>
<dbReference type="STRING" id="685588.A0A067S5J5"/>
<dbReference type="Proteomes" id="UP000027222">
    <property type="component" value="Unassembled WGS sequence"/>
</dbReference>
<evidence type="ECO:0000259" key="1">
    <source>
        <dbReference type="Pfam" id="PF24764"/>
    </source>
</evidence>
<feature type="domain" description="Integrase core" evidence="1">
    <location>
        <begin position="146"/>
        <end position="331"/>
    </location>
</feature>
<dbReference type="PANTHER" id="PTHR46177">
    <property type="entry name" value="INTEGRASE CATALYTIC DOMAIN-CONTAINING PROTEIN"/>
    <property type="match status" value="1"/>
</dbReference>
<organism evidence="2 3">
    <name type="scientific">Galerina marginata (strain CBS 339.88)</name>
    <dbReference type="NCBI Taxonomy" id="685588"/>
    <lineage>
        <taxon>Eukaryota</taxon>
        <taxon>Fungi</taxon>
        <taxon>Dikarya</taxon>
        <taxon>Basidiomycota</taxon>
        <taxon>Agaricomycotina</taxon>
        <taxon>Agaricomycetes</taxon>
        <taxon>Agaricomycetidae</taxon>
        <taxon>Agaricales</taxon>
        <taxon>Agaricineae</taxon>
        <taxon>Strophariaceae</taxon>
        <taxon>Galerina</taxon>
    </lineage>
</organism>
<accession>A0A067S5J5</accession>
<name>A0A067S5J5_GALM3</name>
<dbReference type="Pfam" id="PF24764">
    <property type="entry name" value="rva_4"/>
    <property type="match status" value="1"/>
</dbReference>
<dbReference type="AlphaFoldDB" id="A0A067S5J5"/>
<proteinExistence type="predicted"/>
<reference evidence="3" key="1">
    <citation type="journal article" date="2014" name="Proc. Natl. Acad. Sci. U.S.A.">
        <title>Extensive sampling of basidiomycete genomes demonstrates inadequacy of the white-rot/brown-rot paradigm for wood decay fungi.</title>
        <authorList>
            <person name="Riley R."/>
            <person name="Salamov A.A."/>
            <person name="Brown D.W."/>
            <person name="Nagy L.G."/>
            <person name="Floudas D."/>
            <person name="Held B.W."/>
            <person name="Levasseur A."/>
            <person name="Lombard V."/>
            <person name="Morin E."/>
            <person name="Otillar R."/>
            <person name="Lindquist E.A."/>
            <person name="Sun H."/>
            <person name="LaButti K.M."/>
            <person name="Schmutz J."/>
            <person name="Jabbour D."/>
            <person name="Luo H."/>
            <person name="Baker S.E."/>
            <person name="Pisabarro A.G."/>
            <person name="Walton J.D."/>
            <person name="Blanchette R.A."/>
            <person name="Henrissat B."/>
            <person name="Martin F."/>
            <person name="Cullen D."/>
            <person name="Hibbett D.S."/>
            <person name="Grigoriev I.V."/>
        </authorList>
    </citation>
    <scope>NUCLEOTIDE SEQUENCE [LARGE SCALE GENOMIC DNA]</scope>
    <source>
        <strain evidence="3">CBS 339.88</strain>
    </source>
</reference>
<dbReference type="PANTHER" id="PTHR46177:SF1">
    <property type="entry name" value="INTEGRASE CATALYTIC DOMAIN-CONTAINING PROTEIN"/>
    <property type="match status" value="1"/>
</dbReference>
<keyword evidence="3" id="KW-1185">Reference proteome</keyword>
<dbReference type="HOGENOM" id="CLU_039761_0_0_1"/>
<evidence type="ECO:0000313" key="2">
    <source>
        <dbReference type="EMBL" id="KDR65152.1"/>
    </source>
</evidence>
<evidence type="ECO:0000313" key="3">
    <source>
        <dbReference type="Proteomes" id="UP000027222"/>
    </source>
</evidence>
<sequence length="424" mass="47660">MSNNNPTGINGHGAKNYPDDEILMASLFQYAKERLGTAQRLARLEAEHNLVIKDQTLYKLNRKFKVPSVRRPPPDDIATQAVLEKVANDPSQRRGVGTISTLLSNEGVAIPRDFIRNVLATYAPEGLARRFPGVNRIPRSKLSALGPNHQHHADGHEKLNAQALNMGGVGLNIYGVKDQWSSYILHLVVVPNNRLATTIGHVYLDAVEKYELIPITFVTDKGSETGFLYANQTALREAYAPEIDKEQFPPMLQMRSVHNTPIEGLWHWFLQTFGHNIKDTIRSGFELGIYNPNNSVHPQLFYWLWPKILQIQLDQFVEYWNNHRIRAQADKPNMSGSTPRHAFTVPDLPAQQCGITVDQAVIDALRHQIPVSRKDSMRWVDDEFEVAATMAFSSIGEPPLSNLLSGWKIFTSMARVINVASSST</sequence>
<dbReference type="OrthoDB" id="6017046at2759"/>
<protein>
    <recommendedName>
        <fullName evidence="1">Integrase core domain-containing protein</fullName>
    </recommendedName>
</protein>